<feature type="domain" description="GST C-terminal" evidence="3">
    <location>
        <begin position="95"/>
        <end position="222"/>
    </location>
</feature>
<dbReference type="EMBL" id="MU251247">
    <property type="protein sequence ID" value="KAG9256561.1"/>
    <property type="molecule type" value="Genomic_DNA"/>
</dbReference>
<evidence type="ECO:0000259" key="3">
    <source>
        <dbReference type="PROSITE" id="PS50405"/>
    </source>
</evidence>
<dbReference type="InterPro" id="IPR040079">
    <property type="entry name" value="Glutathione_S-Trfase"/>
</dbReference>
<dbReference type="PANTHER" id="PTHR44051:SF8">
    <property type="entry name" value="GLUTATHIONE S-TRANSFERASE GSTA"/>
    <property type="match status" value="1"/>
</dbReference>
<evidence type="ECO:0008006" key="6">
    <source>
        <dbReference type="Google" id="ProtNLM"/>
    </source>
</evidence>
<dbReference type="InterPro" id="IPR010987">
    <property type="entry name" value="Glutathione-S-Trfase_C-like"/>
</dbReference>
<dbReference type="SUPFAM" id="SSF47616">
    <property type="entry name" value="GST C-terminal domain-like"/>
    <property type="match status" value="1"/>
</dbReference>
<organism evidence="4 5">
    <name type="scientific">Emericellopsis atlantica</name>
    <dbReference type="NCBI Taxonomy" id="2614577"/>
    <lineage>
        <taxon>Eukaryota</taxon>
        <taxon>Fungi</taxon>
        <taxon>Dikarya</taxon>
        <taxon>Ascomycota</taxon>
        <taxon>Pezizomycotina</taxon>
        <taxon>Sordariomycetes</taxon>
        <taxon>Hypocreomycetidae</taxon>
        <taxon>Hypocreales</taxon>
        <taxon>Bionectriaceae</taxon>
        <taxon>Emericellopsis</taxon>
    </lineage>
</organism>
<dbReference type="Gene3D" id="1.20.1050.10">
    <property type="match status" value="1"/>
</dbReference>
<dbReference type="SFLD" id="SFLDS00019">
    <property type="entry name" value="Glutathione_Transferase_(cytos"/>
    <property type="match status" value="1"/>
</dbReference>
<dbReference type="InterPro" id="IPR004046">
    <property type="entry name" value="GST_C"/>
</dbReference>
<dbReference type="PROSITE" id="PS50404">
    <property type="entry name" value="GST_NTER"/>
    <property type="match status" value="1"/>
</dbReference>
<dbReference type="AlphaFoldDB" id="A0A9P8CT86"/>
<dbReference type="SFLD" id="SFLDG00358">
    <property type="entry name" value="Main_(cytGST)"/>
    <property type="match status" value="1"/>
</dbReference>
<comment type="caution">
    <text evidence="4">The sequence shown here is derived from an EMBL/GenBank/DDBJ whole genome shotgun (WGS) entry which is preliminary data.</text>
</comment>
<gene>
    <name evidence="4" type="ORF">F5Z01DRAFT_477519</name>
</gene>
<reference evidence="4" key="1">
    <citation type="journal article" date="2021" name="IMA Fungus">
        <title>Genomic characterization of three marine fungi, including Emericellopsis atlantica sp. nov. with signatures of a generalist lifestyle and marine biomass degradation.</title>
        <authorList>
            <person name="Hagestad O.C."/>
            <person name="Hou L."/>
            <person name="Andersen J.H."/>
            <person name="Hansen E.H."/>
            <person name="Altermark B."/>
            <person name="Li C."/>
            <person name="Kuhnert E."/>
            <person name="Cox R.J."/>
            <person name="Crous P.W."/>
            <person name="Spatafora J.W."/>
            <person name="Lail K."/>
            <person name="Amirebrahimi M."/>
            <person name="Lipzen A."/>
            <person name="Pangilinan J."/>
            <person name="Andreopoulos W."/>
            <person name="Hayes R.D."/>
            <person name="Ng V."/>
            <person name="Grigoriev I.V."/>
            <person name="Jackson S.A."/>
            <person name="Sutton T.D.S."/>
            <person name="Dobson A.D.W."/>
            <person name="Rama T."/>
        </authorList>
    </citation>
    <scope>NUCLEOTIDE SEQUENCE</scope>
    <source>
        <strain evidence="4">TS7</strain>
    </source>
</reference>
<keyword evidence="5" id="KW-1185">Reference proteome</keyword>
<dbReference type="CDD" id="cd03057">
    <property type="entry name" value="GST_N_Beta"/>
    <property type="match status" value="1"/>
</dbReference>
<dbReference type="RefSeq" id="XP_046120485.1">
    <property type="nucleotide sequence ID" value="XM_046260044.1"/>
</dbReference>
<dbReference type="PANTHER" id="PTHR44051">
    <property type="entry name" value="GLUTATHIONE S-TRANSFERASE-RELATED"/>
    <property type="match status" value="1"/>
</dbReference>
<sequence>MSELTLYIVKGACSLVPHALLEHLGIPYNIIDMVITPEGCAAADASMSAAQYRTIHPLGSVPALQLASGDVITENAAILAYINSLAPENTMFGRSPLEYAQVIQWFSLLSGGLHAQAFGALLRPERFTDSEACLDAVRTKGKIRVGEYFALMDRQLEGKKYAVGEALTAADFYMTVFFYWARRNRLDMDGKYANYKRIIKTVESTGAWRTTMAEEGITLAFA</sequence>
<dbReference type="Gene3D" id="3.40.30.10">
    <property type="entry name" value="Glutaredoxin"/>
    <property type="match status" value="1"/>
</dbReference>
<evidence type="ECO:0000256" key="1">
    <source>
        <dbReference type="ARBA" id="ARBA00007409"/>
    </source>
</evidence>
<evidence type="ECO:0000313" key="5">
    <source>
        <dbReference type="Proteomes" id="UP000887229"/>
    </source>
</evidence>
<comment type="similarity">
    <text evidence="1">Belongs to the GST superfamily.</text>
</comment>
<dbReference type="Pfam" id="PF00043">
    <property type="entry name" value="GST_C"/>
    <property type="match status" value="1"/>
</dbReference>
<dbReference type="GeneID" id="70290947"/>
<accession>A0A9P8CT86</accession>
<dbReference type="InterPro" id="IPR004045">
    <property type="entry name" value="Glutathione_S-Trfase_N"/>
</dbReference>
<protein>
    <recommendedName>
        <fullName evidence="6">Glutathione S-transferase</fullName>
    </recommendedName>
</protein>
<proteinExistence type="inferred from homology"/>
<evidence type="ECO:0000259" key="2">
    <source>
        <dbReference type="PROSITE" id="PS50404"/>
    </source>
</evidence>
<dbReference type="Proteomes" id="UP000887229">
    <property type="component" value="Unassembled WGS sequence"/>
</dbReference>
<dbReference type="OrthoDB" id="2309723at2759"/>
<feature type="domain" description="GST N-terminal" evidence="2">
    <location>
        <begin position="1"/>
        <end position="90"/>
    </location>
</feature>
<dbReference type="SUPFAM" id="SSF52833">
    <property type="entry name" value="Thioredoxin-like"/>
    <property type="match status" value="1"/>
</dbReference>
<dbReference type="InterPro" id="IPR036249">
    <property type="entry name" value="Thioredoxin-like_sf"/>
</dbReference>
<evidence type="ECO:0000313" key="4">
    <source>
        <dbReference type="EMBL" id="KAG9256561.1"/>
    </source>
</evidence>
<dbReference type="InterPro" id="IPR036282">
    <property type="entry name" value="Glutathione-S-Trfase_C_sf"/>
</dbReference>
<dbReference type="Pfam" id="PF13409">
    <property type="entry name" value="GST_N_2"/>
    <property type="match status" value="1"/>
</dbReference>
<dbReference type="PROSITE" id="PS50405">
    <property type="entry name" value="GST_CTER"/>
    <property type="match status" value="1"/>
</dbReference>
<name>A0A9P8CT86_9HYPO</name>